<comment type="caution">
    <text evidence="1">The sequence shown here is derived from an EMBL/GenBank/DDBJ whole genome shotgun (WGS) entry which is preliminary data.</text>
</comment>
<reference evidence="1 2" key="1">
    <citation type="submission" date="2018-11" db="EMBL/GenBank/DDBJ databases">
        <authorList>
            <person name="Peiro R."/>
            <person name="Begona"/>
            <person name="Cbmso G."/>
            <person name="Lopez M."/>
            <person name="Gonzalez S."/>
            <person name="Sacristan E."/>
            <person name="Castillo E."/>
        </authorList>
    </citation>
    <scope>NUCLEOTIDE SEQUENCE [LARGE SCALE GENOMIC DNA]</scope>
    <source>
        <strain evidence="1">Brev_genome</strain>
    </source>
</reference>
<accession>A0A7Z9C6B8</accession>
<dbReference type="EMBL" id="UXHF01000022">
    <property type="protein sequence ID" value="VDC49743.1"/>
    <property type="molecule type" value="Genomic_DNA"/>
</dbReference>
<gene>
    <name evidence="1" type="ORF">BREV_BREV_01388</name>
</gene>
<proteinExistence type="predicted"/>
<keyword evidence="2" id="KW-1185">Reference proteome</keyword>
<protein>
    <submittedName>
        <fullName evidence="1">Uncharacterized protein</fullName>
    </submittedName>
</protein>
<dbReference type="RefSeq" id="WP_154725953.1">
    <property type="nucleotide sequence ID" value="NZ_UXHF01000022.1"/>
</dbReference>
<dbReference type="Proteomes" id="UP000289220">
    <property type="component" value="Unassembled WGS sequence"/>
</dbReference>
<dbReference type="AlphaFoldDB" id="A0A7Z9C6B8"/>
<sequence>MSRMVAHRQGLKRHFMAIEVTPGDQRVLVGTKPMDDGWVMSMIRIDGCTNEAEAVWLGQCIRSDLIEYISVANDEVTPREAVGIESGQIAPGAGWSIAVYVVLASRQEAAAMFDFLTAYATQPTDWTH</sequence>
<evidence type="ECO:0000313" key="1">
    <source>
        <dbReference type="EMBL" id="VDC49743.1"/>
    </source>
</evidence>
<evidence type="ECO:0000313" key="2">
    <source>
        <dbReference type="Proteomes" id="UP000289220"/>
    </source>
</evidence>
<name>A0A7Z9C6B8_9CAUL</name>
<organism evidence="1 2">
    <name type="scientific">Brevundimonas mediterranea</name>
    <dbReference type="NCBI Taxonomy" id="74329"/>
    <lineage>
        <taxon>Bacteria</taxon>
        <taxon>Pseudomonadati</taxon>
        <taxon>Pseudomonadota</taxon>
        <taxon>Alphaproteobacteria</taxon>
        <taxon>Caulobacterales</taxon>
        <taxon>Caulobacteraceae</taxon>
        <taxon>Brevundimonas</taxon>
    </lineage>
</organism>